<keyword evidence="10" id="KW-0547">Nucleotide-binding</keyword>
<dbReference type="SMART" id="SM00388">
    <property type="entry name" value="HisKA"/>
    <property type="match status" value="1"/>
</dbReference>
<evidence type="ECO:0000256" key="20">
    <source>
        <dbReference type="ARBA" id="ARBA00023211"/>
    </source>
</evidence>
<comment type="cofactor">
    <cofactor evidence="2">
        <name>Mn(2+)</name>
        <dbReference type="ChEBI" id="CHEBI:29035"/>
    </cofactor>
</comment>
<evidence type="ECO:0000256" key="19">
    <source>
        <dbReference type="ARBA" id="ARBA00023026"/>
    </source>
</evidence>
<keyword evidence="8" id="KW-0808">Transferase</keyword>
<evidence type="ECO:0000256" key="11">
    <source>
        <dbReference type="ARBA" id="ARBA00022777"/>
    </source>
</evidence>
<dbReference type="PROSITE" id="PS50109">
    <property type="entry name" value="HIS_KIN"/>
    <property type="match status" value="1"/>
</dbReference>
<comment type="subcellular location">
    <subcellularLocation>
        <location evidence="4">Cell membrane</location>
        <topology evidence="4">Multi-pass membrane protein</topology>
    </subcellularLocation>
</comment>
<evidence type="ECO:0000256" key="14">
    <source>
        <dbReference type="ARBA" id="ARBA00022842"/>
    </source>
</evidence>
<keyword evidence="12" id="KW-0378">Hydrolase</keyword>
<dbReference type="InterPro" id="IPR050980">
    <property type="entry name" value="2C_sensor_his_kinase"/>
</dbReference>
<feature type="domain" description="Histidine kinase" evidence="24">
    <location>
        <begin position="225"/>
        <end position="428"/>
    </location>
</feature>
<gene>
    <name evidence="26" type="ORF">GCM10023320_73780</name>
</gene>
<dbReference type="GO" id="GO:0016301">
    <property type="term" value="F:kinase activity"/>
    <property type="evidence" value="ECO:0007669"/>
    <property type="project" value="UniProtKB-KW"/>
</dbReference>
<evidence type="ECO:0000256" key="5">
    <source>
        <dbReference type="ARBA" id="ARBA00012438"/>
    </source>
</evidence>
<evidence type="ECO:0000256" key="7">
    <source>
        <dbReference type="ARBA" id="ARBA00022553"/>
    </source>
</evidence>
<dbReference type="PANTHER" id="PTHR44936:SF9">
    <property type="entry name" value="SENSOR PROTEIN CREC"/>
    <property type="match status" value="1"/>
</dbReference>
<dbReference type="CDD" id="cd00082">
    <property type="entry name" value="HisKA"/>
    <property type="match status" value="1"/>
</dbReference>
<dbReference type="InterPro" id="IPR036097">
    <property type="entry name" value="HisK_dim/P_sf"/>
</dbReference>
<evidence type="ECO:0000256" key="4">
    <source>
        <dbReference type="ARBA" id="ARBA00004651"/>
    </source>
</evidence>
<feature type="domain" description="HAMP" evidence="25">
    <location>
        <begin position="165"/>
        <end position="217"/>
    </location>
</feature>
<keyword evidence="19" id="KW-0843">Virulence</keyword>
<dbReference type="PANTHER" id="PTHR44936">
    <property type="entry name" value="SENSOR PROTEIN CREC"/>
    <property type="match status" value="1"/>
</dbReference>
<reference evidence="27" key="1">
    <citation type="journal article" date="2019" name="Int. J. Syst. Evol. Microbiol.">
        <title>The Global Catalogue of Microorganisms (GCM) 10K type strain sequencing project: providing services to taxonomists for standard genome sequencing and annotation.</title>
        <authorList>
            <consortium name="The Broad Institute Genomics Platform"/>
            <consortium name="The Broad Institute Genome Sequencing Center for Infectious Disease"/>
            <person name="Wu L."/>
            <person name="Ma J."/>
        </authorList>
    </citation>
    <scope>NUCLEOTIDE SEQUENCE [LARGE SCALE GENOMIC DNA]</scope>
    <source>
        <strain evidence="27">JCM 18302</strain>
    </source>
</reference>
<dbReference type="PROSITE" id="PS50885">
    <property type="entry name" value="HAMP"/>
    <property type="match status" value="1"/>
</dbReference>
<keyword evidence="9 23" id="KW-0812">Transmembrane</keyword>
<dbReference type="Gene3D" id="3.30.565.10">
    <property type="entry name" value="Histidine kinase-like ATPase, C-terminal domain"/>
    <property type="match status" value="1"/>
</dbReference>
<comment type="catalytic activity">
    <reaction evidence="1">
        <text>ATP + protein L-histidine = ADP + protein N-phospho-L-histidine.</text>
        <dbReference type="EC" id="2.7.13.3"/>
    </reaction>
</comment>
<dbReference type="InterPro" id="IPR003660">
    <property type="entry name" value="HAMP_dom"/>
</dbReference>
<dbReference type="EC" id="2.7.13.3" evidence="5"/>
<name>A0ABP9P142_9PSEU</name>
<evidence type="ECO:0000259" key="24">
    <source>
        <dbReference type="PROSITE" id="PS50109"/>
    </source>
</evidence>
<evidence type="ECO:0000256" key="13">
    <source>
        <dbReference type="ARBA" id="ARBA00022840"/>
    </source>
</evidence>
<dbReference type="Pfam" id="PF00512">
    <property type="entry name" value="HisKA"/>
    <property type="match status" value="1"/>
</dbReference>
<accession>A0ABP9P142</accession>
<keyword evidence="20" id="KW-0464">Manganese</keyword>
<keyword evidence="7" id="KW-0597">Phosphoprotein</keyword>
<proteinExistence type="predicted"/>
<dbReference type="SUPFAM" id="SSF55874">
    <property type="entry name" value="ATPase domain of HSP90 chaperone/DNA topoisomerase II/histidine kinase"/>
    <property type="match status" value="1"/>
</dbReference>
<dbReference type="CDD" id="cd06225">
    <property type="entry name" value="HAMP"/>
    <property type="match status" value="1"/>
</dbReference>
<dbReference type="Gene3D" id="6.10.340.10">
    <property type="match status" value="1"/>
</dbReference>
<evidence type="ECO:0000256" key="2">
    <source>
        <dbReference type="ARBA" id="ARBA00001936"/>
    </source>
</evidence>
<keyword evidence="11 26" id="KW-0418">Kinase</keyword>
<dbReference type="InterPro" id="IPR004358">
    <property type="entry name" value="Sig_transdc_His_kin-like_C"/>
</dbReference>
<evidence type="ECO:0000259" key="25">
    <source>
        <dbReference type="PROSITE" id="PS50885"/>
    </source>
</evidence>
<keyword evidence="6" id="KW-1003">Cell membrane</keyword>
<keyword evidence="17" id="KW-0902">Two-component regulatory system</keyword>
<keyword evidence="15" id="KW-0904">Protein phosphatase</keyword>
<dbReference type="RefSeq" id="WP_345611767.1">
    <property type="nucleotide sequence ID" value="NZ_BAABJO010000041.1"/>
</dbReference>
<evidence type="ECO:0000256" key="15">
    <source>
        <dbReference type="ARBA" id="ARBA00022912"/>
    </source>
</evidence>
<dbReference type="Pfam" id="PF02518">
    <property type="entry name" value="HATPase_c"/>
    <property type="match status" value="1"/>
</dbReference>
<comment type="cofactor">
    <cofactor evidence="3">
        <name>Mg(2+)</name>
        <dbReference type="ChEBI" id="CHEBI:18420"/>
    </cofactor>
</comment>
<evidence type="ECO:0000313" key="26">
    <source>
        <dbReference type="EMBL" id="GAA5138796.1"/>
    </source>
</evidence>
<dbReference type="Pfam" id="PF00672">
    <property type="entry name" value="HAMP"/>
    <property type="match status" value="1"/>
</dbReference>
<sequence>MRRRIVGLTLAAAVLALVLFGLPLAAIVVTYLLNDETSELDQIADVAALTVAVDLAAGHDPHLPGEAVNTQVALYDRAGNRLLGTGPAAADTSVVEVLGGSGADTADDGIVAVPVIGDDPRAGAIRVSSDPVRVYAEVALAWGAMLALAVAALTVVWLVARRQAGNLAGPLERLSAAARRLGEGDFTARTARVGIPEIDSLGADLDTTAERLGDLVARERAFTADASHQLRTPLAGLRLTLEAALDGPVSADPNRLRDAVRNALGAADGLQRTVDDLLALARDTHEPRAEVTVGALLRDGTQGWRASADAAGRSIEVRADPGLPAAAASPAAIRQVLGVLVDNAVQHGTGRIDVHARDAAGALAIDVSDEGTGITGPASELFTRRAPAARGHGIGLALARSLIEAEGGRLVLSATDPTTFTLLIPAAEDPVMPS</sequence>
<comment type="caution">
    <text evidence="26">The sequence shown here is derived from an EMBL/GenBank/DDBJ whole genome shotgun (WGS) entry which is preliminary data.</text>
</comment>
<evidence type="ECO:0000256" key="18">
    <source>
        <dbReference type="ARBA" id="ARBA00023016"/>
    </source>
</evidence>
<keyword evidence="27" id="KW-1185">Reference proteome</keyword>
<evidence type="ECO:0000256" key="8">
    <source>
        <dbReference type="ARBA" id="ARBA00022679"/>
    </source>
</evidence>
<dbReference type="PRINTS" id="PR00344">
    <property type="entry name" value="BCTRLSENSOR"/>
</dbReference>
<evidence type="ECO:0000256" key="23">
    <source>
        <dbReference type="SAM" id="Phobius"/>
    </source>
</evidence>
<evidence type="ECO:0000256" key="12">
    <source>
        <dbReference type="ARBA" id="ARBA00022801"/>
    </source>
</evidence>
<keyword evidence="23" id="KW-0472">Membrane</keyword>
<keyword evidence="18" id="KW-0346">Stress response</keyword>
<keyword evidence="13" id="KW-0067">ATP-binding</keyword>
<dbReference type="SUPFAM" id="SSF47384">
    <property type="entry name" value="Homodimeric domain of signal transducing histidine kinase"/>
    <property type="match status" value="1"/>
</dbReference>
<evidence type="ECO:0000256" key="6">
    <source>
        <dbReference type="ARBA" id="ARBA00022475"/>
    </source>
</evidence>
<dbReference type="InterPro" id="IPR005467">
    <property type="entry name" value="His_kinase_dom"/>
</dbReference>
<dbReference type="InterPro" id="IPR036890">
    <property type="entry name" value="HATPase_C_sf"/>
</dbReference>
<evidence type="ECO:0000256" key="9">
    <source>
        <dbReference type="ARBA" id="ARBA00022692"/>
    </source>
</evidence>
<dbReference type="SMART" id="SM00387">
    <property type="entry name" value="HATPase_c"/>
    <property type="match status" value="1"/>
</dbReference>
<dbReference type="EMBL" id="BAABJO010000041">
    <property type="protein sequence ID" value="GAA5138796.1"/>
    <property type="molecule type" value="Genomic_DNA"/>
</dbReference>
<keyword evidence="16 23" id="KW-1133">Transmembrane helix</keyword>
<dbReference type="InterPro" id="IPR003661">
    <property type="entry name" value="HisK_dim/P_dom"/>
</dbReference>
<dbReference type="SMART" id="SM00304">
    <property type="entry name" value="HAMP"/>
    <property type="match status" value="1"/>
</dbReference>
<keyword evidence="14" id="KW-0460">Magnesium</keyword>
<evidence type="ECO:0000256" key="1">
    <source>
        <dbReference type="ARBA" id="ARBA00000085"/>
    </source>
</evidence>
<evidence type="ECO:0000256" key="10">
    <source>
        <dbReference type="ARBA" id="ARBA00022741"/>
    </source>
</evidence>
<dbReference type="InterPro" id="IPR003594">
    <property type="entry name" value="HATPase_dom"/>
</dbReference>
<evidence type="ECO:0000256" key="22">
    <source>
        <dbReference type="ARBA" id="ARBA00041776"/>
    </source>
</evidence>
<evidence type="ECO:0000256" key="3">
    <source>
        <dbReference type="ARBA" id="ARBA00001946"/>
    </source>
</evidence>
<evidence type="ECO:0000256" key="16">
    <source>
        <dbReference type="ARBA" id="ARBA00022989"/>
    </source>
</evidence>
<evidence type="ECO:0000313" key="27">
    <source>
        <dbReference type="Proteomes" id="UP001500804"/>
    </source>
</evidence>
<protein>
    <recommendedName>
        <fullName evidence="21">Signal transduction histidine-protein kinase/phosphatase MprB</fullName>
        <ecNumber evidence="5">2.7.13.3</ecNumber>
    </recommendedName>
    <alternativeName>
        <fullName evidence="22">Mycobacterial persistence regulator B</fullName>
    </alternativeName>
</protein>
<organism evidence="26 27">
    <name type="scientific">Pseudonocardia adelaidensis</name>
    <dbReference type="NCBI Taxonomy" id="648754"/>
    <lineage>
        <taxon>Bacteria</taxon>
        <taxon>Bacillati</taxon>
        <taxon>Actinomycetota</taxon>
        <taxon>Actinomycetes</taxon>
        <taxon>Pseudonocardiales</taxon>
        <taxon>Pseudonocardiaceae</taxon>
        <taxon>Pseudonocardia</taxon>
    </lineage>
</organism>
<evidence type="ECO:0000256" key="21">
    <source>
        <dbReference type="ARBA" id="ARBA00040454"/>
    </source>
</evidence>
<dbReference type="Proteomes" id="UP001500804">
    <property type="component" value="Unassembled WGS sequence"/>
</dbReference>
<dbReference type="Gene3D" id="1.10.287.130">
    <property type="match status" value="1"/>
</dbReference>
<evidence type="ECO:0000256" key="17">
    <source>
        <dbReference type="ARBA" id="ARBA00023012"/>
    </source>
</evidence>
<feature type="transmembrane region" description="Helical" evidence="23">
    <location>
        <begin position="139"/>
        <end position="160"/>
    </location>
</feature>